<reference evidence="2" key="3">
    <citation type="submission" date="2020-07" db="EMBL/GenBank/DDBJ databases">
        <authorList>
            <person name="Yang C."/>
        </authorList>
    </citation>
    <scope>NUCLEOTIDE SEQUENCE</scope>
    <source>
        <strain evidence="2">Cx-624</strain>
    </source>
</reference>
<evidence type="ECO:0000313" key="2">
    <source>
        <dbReference type="EMBL" id="MBA5247853.1"/>
    </source>
</evidence>
<name>A0A7D7LNR6_9FLAO</name>
<dbReference type="EMBL" id="CP059472">
    <property type="protein sequence ID" value="QMS99579.1"/>
    <property type="molecule type" value="Genomic_DNA"/>
</dbReference>
<sequence>MKMRSYFYAVLILFMACGLVNGQTGLDVTPPRSYFVSAPGSSSSNKIKVTNSSKTNSLTLTVSTHDWEYDTEGNNVIADAGTLKNSAANWVTISPQSYFSLAPGESQDIIVTVKAPALQADTLNVHTALLFITQTNPVDSYNQEGAMVKVTLRSGIKLYHRYNSPEDPNVEFQDYRYNKKAKMLELDLENTGNMWTDGTVFTELVNLSNGRKQTLEDQILYTLPGDRRSVKITLPKDLQPGKYTASSTFSYGNDDTIKMAELAFVHE</sequence>
<reference evidence="5" key="2">
    <citation type="submission" date="2020-07" db="EMBL/GenBank/DDBJ databases">
        <title>Flavobacterium sp. xlx-214.</title>
        <authorList>
            <person name="Yang C."/>
        </authorList>
    </citation>
    <scope>NUCLEOTIDE SEQUENCE [LARGE SCALE GENOMIC DNA]</scope>
    <source>
        <strain evidence="5">CX-624</strain>
    </source>
</reference>
<protein>
    <submittedName>
        <fullName evidence="3">Molecular chaperone</fullName>
    </submittedName>
</protein>
<feature type="signal peptide" evidence="1">
    <location>
        <begin position="1"/>
        <end position="22"/>
    </location>
</feature>
<evidence type="ECO:0000313" key="4">
    <source>
        <dbReference type="Proteomes" id="UP000515349"/>
    </source>
</evidence>
<dbReference type="EMBL" id="JACEUX010000005">
    <property type="protein sequence ID" value="MBA5247853.1"/>
    <property type="molecule type" value="Genomic_DNA"/>
</dbReference>
<accession>A0A7D7LNR6</accession>
<reference evidence="3 4" key="1">
    <citation type="submission" date="2020-07" db="EMBL/GenBank/DDBJ databases">
        <title>Chryseobacterium sp.cx-624.</title>
        <authorList>
            <person name="Yang C."/>
        </authorList>
    </citation>
    <scope>NUCLEOTIDE SEQUENCE [LARGE SCALE GENOMIC DNA]</scope>
    <source>
        <strain evidence="4">cx-624</strain>
        <strain evidence="3">Cx-624</strain>
    </source>
</reference>
<gene>
    <name evidence="3" type="ORF">H1R16_05610</name>
    <name evidence="2" type="ORF">H2507_11820</name>
</gene>
<dbReference type="KEGG" id="cbau:H1R16_05610"/>
<feature type="chain" id="PRO_5044656193" evidence="1">
    <location>
        <begin position="23"/>
        <end position="267"/>
    </location>
</feature>
<evidence type="ECO:0000313" key="3">
    <source>
        <dbReference type="EMBL" id="QMS99579.1"/>
    </source>
</evidence>
<keyword evidence="1" id="KW-0732">Signal</keyword>
<dbReference type="Proteomes" id="UP000539710">
    <property type="component" value="Unassembled WGS sequence"/>
</dbReference>
<evidence type="ECO:0000256" key="1">
    <source>
        <dbReference type="SAM" id="SignalP"/>
    </source>
</evidence>
<organism evidence="3 4">
    <name type="scientific">Marnyiella aurantia</name>
    <dbReference type="NCBI Taxonomy" id="2758037"/>
    <lineage>
        <taxon>Bacteria</taxon>
        <taxon>Pseudomonadati</taxon>
        <taxon>Bacteroidota</taxon>
        <taxon>Flavobacteriia</taxon>
        <taxon>Flavobacteriales</taxon>
        <taxon>Weeksellaceae</taxon>
        <taxon>Marnyiella</taxon>
    </lineage>
</organism>
<evidence type="ECO:0000313" key="5">
    <source>
        <dbReference type="Proteomes" id="UP000539710"/>
    </source>
</evidence>
<dbReference type="PROSITE" id="PS51257">
    <property type="entry name" value="PROKAR_LIPOPROTEIN"/>
    <property type="match status" value="1"/>
</dbReference>
<proteinExistence type="predicted"/>
<keyword evidence="5" id="KW-1185">Reference proteome</keyword>
<dbReference type="AlphaFoldDB" id="A0A7D7LNR6"/>
<dbReference type="Proteomes" id="UP000515349">
    <property type="component" value="Chromosome"/>
</dbReference>